<evidence type="ECO:0000313" key="3">
    <source>
        <dbReference type="Proteomes" id="UP000318138"/>
    </source>
</evidence>
<name>A0A859F9W1_9BACI</name>
<reference evidence="3" key="1">
    <citation type="submission" date="2019-07" db="EMBL/GenBank/DDBJ databases">
        <title>Bacillus alkalisoli sp. nov. isolated from saline soil.</title>
        <authorList>
            <person name="Sun J.-Q."/>
            <person name="Xu L."/>
        </authorList>
    </citation>
    <scope>NUCLEOTIDE SEQUENCE [LARGE SCALE GENOMIC DNA]</scope>
    <source>
        <strain evidence="3">M4U3P1</strain>
    </source>
</reference>
<protein>
    <submittedName>
        <fullName evidence="2">Uncharacterized protein</fullName>
    </submittedName>
</protein>
<evidence type="ECO:0000313" key="2">
    <source>
        <dbReference type="EMBL" id="QKS69929.1"/>
    </source>
</evidence>
<organism evidence="2 3">
    <name type="scientific">Paenalkalicoccus suaedae</name>
    <dbReference type="NCBI Taxonomy" id="2592382"/>
    <lineage>
        <taxon>Bacteria</taxon>
        <taxon>Bacillati</taxon>
        <taxon>Bacillota</taxon>
        <taxon>Bacilli</taxon>
        <taxon>Bacillales</taxon>
        <taxon>Bacillaceae</taxon>
        <taxon>Paenalkalicoccus</taxon>
    </lineage>
</organism>
<feature type="transmembrane region" description="Helical" evidence="1">
    <location>
        <begin position="33"/>
        <end position="55"/>
    </location>
</feature>
<dbReference type="KEGG" id="psua:FLK61_24420"/>
<dbReference type="Proteomes" id="UP000318138">
    <property type="component" value="Chromosome"/>
</dbReference>
<dbReference type="RefSeq" id="WP_176007973.1">
    <property type="nucleotide sequence ID" value="NZ_CP041372.2"/>
</dbReference>
<feature type="transmembrane region" description="Helical" evidence="1">
    <location>
        <begin position="6"/>
        <end position="26"/>
    </location>
</feature>
<dbReference type="EMBL" id="CP041372">
    <property type="protein sequence ID" value="QKS69929.1"/>
    <property type="molecule type" value="Genomic_DNA"/>
</dbReference>
<keyword evidence="1" id="KW-0472">Membrane</keyword>
<keyword evidence="3" id="KW-1185">Reference proteome</keyword>
<feature type="transmembrane region" description="Helical" evidence="1">
    <location>
        <begin position="61"/>
        <end position="82"/>
    </location>
</feature>
<sequence>MSKRTIIGAIMASLLIITSLIFFLVVRDQISSVTAGYFTISLGLLGLLVLGYFMLPADKKPLQVASIAVFTVGFITSVYFFVASPAYDIYVLEETRQETLVAHLEAEHPDRDWHIRDDLRTARSTAIFVVFDDEPDYAHAYFITEEMINGTTEVESIGGAQLNE</sequence>
<evidence type="ECO:0000256" key="1">
    <source>
        <dbReference type="SAM" id="Phobius"/>
    </source>
</evidence>
<proteinExistence type="predicted"/>
<keyword evidence="1" id="KW-0812">Transmembrane</keyword>
<accession>A0A859F9W1</accession>
<dbReference type="AlphaFoldDB" id="A0A859F9W1"/>
<keyword evidence="1" id="KW-1133">Transmembrane helix</keyword>
<gene>
    <name evidence="2" type="ORF">FLK61_24420</name>
</gene>